<dbReference type="InterPro" id="IPR011138">
    <property type="entry name" value="Cytochrome_b-558"/>
</dbReference>
<evidence type="ECO:0000313" key="2">
    <source>
        <dbReference type="EMBL" id="SKB67936.1"/>
    </source>
</evidence>
<dbReference type="NCBIfam" id="TIGR02046">
    <property type="entry name" value="sdhC_b558_fam"/>
    <property type="match status" value="1"/>
</dbReference>
<gene>
    <name evidence="2" type="ORF">SAMN05661099_2211</name>
</gene>
<dbReference type="Gene3D" id="1.20.1300.10">
    <property type="entry name" value="Fumarate reductase/succinate dehydrogenase, transmembrane subunit"/>
    <property type="match status" value="1"/>
</dbReference>
<keyword evidence="3" id="KW-1185">Reference proteome</keyword>
<evidence type="ECO:0000313" key="3">
    <source>
        <dbReference type="Proteomes" id="UP000189981"/>
    </source>
</evidence>
<keyword evidence="1" id="KW-0812">Transmembrane</keyword>
<keyword evidence="1" id="KW-0472">Membrane</keyword>
<dbReference type="OrthoDB" id="9802842at2"/>
<proteinExistence type="predicted"/>
<dbReference type="RefSeq" id="WP_079702733.1">
    <property type="nucleotide sequence ID" value="NZ_FUYR01000002.1"/>
</dbReference>
<reference evidence="3" key="1">
    <citation type="submission" date="2017-02" db="EMBL/GenBank/DDBJ databases">
        <authorList>
            <person name="Varghese N."/>
            <person name="Submissions S."/>
        </authorList>
    </citation>
    <scope>NUCLEOTIDE SEQUENCE [LARGE SCALE GENOMIC DNA]</scope>
    <source>
        <strain evidence="3">DSM 22385</strain>
    </source>
</reference>
<sequence>MSNFAKTFSSSLGKKLIMAATGLFLCTFLIVHLVGNLQLFKDDAGQAFNAYAYFMTHFTPIKVVSYLLYASIIIHAVYALVITMGNKKARPIGYAVQAGSQNSPWTSRNMGILGTVLLVFIVIHMSNFWWKYHNAELPYAKYEISLDDPSDITVSELPWDAKRLVHSDYVDTQAGKQVIVSKDLYKVVAHSFKTGWYVLLYVISMAALAFHLIHGFRSAFQTVGWDNRKYVPIIRFFGVWIFGVLIPVLFAAMPVYFYFFK</sequence>
<feature type="transmembrane region" description="Helical" evidence="1">
    <location>
        <begin position="16"/>
        <end position="35"/>
    </location>
</feature>
<protein>
    <submittedName>
        <fullName evidence="2">Succinate dehydrogenase / fumarate reductase cytochrome b subunit</fullName>
    </submittedName>
</protein>
<dbReference type="SUPFAM" id="SSF81343">
    <property type="entry name" value="Fumarate reductase respiratory complex transmembrane subunits"/>
    <property type="match status" value="1"/>
</dbReference>
<keyword evidence="1" id="KW-1133">Transmembrane helix</keyword>
<organism evidence="2 3">
    <name type="scientific">Daejeonella lutea</name>
    <dbReference type="NCBI Taxonomy" id="572036"/>
    <lineage>
        <taxon>Bacteria</taxon>
        <taxon>Pseudomonadati</taxon>
        <taxon>Bacteroidota</taxon>
        <taxon>Sphingobacteriia</taxon>
        <taxon>Sphingobacteriales</taxon>
        <taxon>Sphingobacteriaceae</taxon>
        <taxon>Daejeonella</taxon>
    </lineage>
</organism>
<dbReference type="Proteomes" id="UP000189981">
    <property type="component" value="Unassembled WGS sequence"/>
</dbReference>
<feature type="transmembrane region" description="Helical" evidence="1">
    <location>
        <begin position="63"/>
        <end position="82"/>
    </location>
</feature>
<dbReference type="EMBL" id="FUYR01000002">
    <property type="protein sequence ID" value="SKB67936.1"/>
    <property type="molecule type" value="Genomic_DNA"/>
</dbReference>
<accession>A0A1T5D8I4</accession>
<feature type="transmembrane region" description="Helical" evidence="1">
    <location>
        <begin position="233"/>
        <end position="259"/>
    </location>
</feature>
<dbReference type="AlphaFoldDB" id="A0A1T5D8I4"/>
<name>A0A1T5D8I4_9SPHI</name>
<dbReference type="InterPro" id="IPR034804">
    <property type="entry name" value="SQR/QFR_C/D"/>
</dbReference>
<dbReference type="GO" id="GO:0016020">
    <property type="term" value="C:membrane"/>
    <property type="evidence" value="ECO:0007669"/>
    <property type="project" value="InterPro"/>
</dbReference>
<dbReference type="STRING" id="572036.SAMN05661099_2211"/>
<feature type="transmembrane region" description="Helical" evidence="1">
    <location>
        <begin position="110"/>
        <end position="130"/>
    </location>
</feature>
<evidence type="ECO:0000256" key="1">
    <source>
        <dbReference type="SAM" id="Phobius"/>
    </source>
</evidence>
<feature type="transmembrane region" description="Helical" evidence="1">
    <location>
        <begin position="194"/>
        <end position="213"/>
    </location>
</feature>
<dbReference type="CDD" id="cd03498">
    <property type="entry name" value="SQR_TypeB_2_TM"/>
    <property type="match status" value="1"/>
</dbReference>